<evidence type="ECO:0000313" key="3">
    <source>
        <dbReference type="Proteomes" id="UP000583639"/>
    </source>
</evidence>
<dbReference type="Pfam" id="PF13175">
    <property type="entry name" value="AAA_15"/>
    <property type="match status" value="1"/>
</dbReference>
<keyword evidence="2" id="KW-0067">ATP-binding</keyword>
<dbReference type="GO" id="GO:0005524">
    <property type="term" value="F:ATP binding"/>
    <property type="evidence" value="ECO:0007669"/>
    <property type="project" value="UniProtKB-KW"/>
</dbReference>
<protein>
    <submittedName>
        <fullName evidence="2">ATP-binding protein</fullName>
    </submittedName>
</protein>
<gene>
    <name evidence="2" type="ORF">HKQ55_06290</name>
</gene>
<dbReference type="SUPFAM" id="SSF52540">
    <property type="entry name" value="P-loop containing nucleoside triphosphate hydrolases"/>
    <property type="match status" value="1"/>
</dbReference>
<reference evidence="2 3" key="1">
    <citation type="submission" date="2020-04" db="EMBL/GenBank/DDBJ databases">
        <title>A novel gut-associated lysogenic phage, Bacteroides phage BV01, alters the host transcriptome and bile acid metabolism in Bacteroides vulgatus.</title>
        <authorList>
            <person name="Campbell D.E."/>
            <person name="Ly L."/>
            <person name="Ridlon J.M."/>
            <person name="Hsiao A."/>
            <person name="Degnan P.H."/>
        </authorList>
    </citation>
    <scope>NUCLEOTIDE SEQUENCE [LARGE SCALE GENOMIC DNA]</scope>
    <source>
        <strain evidence="2 3">VPI-BV8526</strain>
    </source>
</reference>
<keyword evidence="2" id="KW-0547">Nucleotide-binding</keyword>
<name>A0A848QNA5_PHOVU</name>
<feature type="domain" description="Endonuclease GajA/Old nuclease/RecF-like AAA" evidence="1">
    <location>
        <begin position="1"/>
        <end position="371"/>
    </location>
</feature>
<dbReference type="InterPro" id="IPR051396">
    <property type="entry name" value="Bact_Antivir_Def_Nuclease"/>
</dbReference>
<dbReference type="InterPro" id="IPR041685">
    <property type="entry name" value="AAA_GajA/Old/RecF-like"/>
</dbReference>
<dbReference type="Proteomes" id="UP000583639">
    <property type="component" value="Unassembled WGS sequence"/>
</dbReference>
<dbReference type="AlphaFoldDB" id="A0A848QNA5"/>
<evidence type="ECO:0000259" key="1">
    <source>
        <dbReference type="Pfam" id="PF13175"/>
    </source>
</evidence>
<dbReference type="EMBL" id="JABDSI010000095">
    <property type="protein sequence ID" value="NMW39766.1"/>
    <property type="molecule type" value="Genomic_DNA"/>
</dbReference>
<dbReference type="Gene3D" id="3.40.50.300">
    <property type="entry name" value="P-loop containing nucleotide triphosphate hydrolases"/>
    <property type="match status" value="1"/>
</dbReference>
<dbReference type="PANTHER" id="PTHR43581">
    <property type="entry name" value="ATP/GTP PHOSPHATASE"/>
    <property type="match status" value="1"/>
</dbReference>
<accession>A0A848QNA5</accession>
<evidence type="ECO:0000313" key="2">
    <source>
        <dbReference type="EMBL" id="NMW39766.1"/>
    </source>
</evidence>
<dbReference type="RefSeq" id="WP_172769922.1">
    <property type="nucleotide sequence ID" value="NZ_JABDSI010000095.1"/>
</dbReference>
<sequence>MKLVNIVLKNYRGIKDETKIRVNNFCCIVGKNDVGKSTILKAVDAFLNDHAPSYEDKNIYNTSSIIEIELQFDCSGRESIIDESIPITFAEEELVNEHGLLCIKKKWDISQKTIKPKIYILRKKYQNDDFALMTEKELISLCKKLGIDTQKGNGEQFNNKEKRSKLRSFYNNNYYSYKFDYEELPTTGQTRMKKILEGIKDILPTFEYFKADSSLSDSDTSVQKYFKDKAYRLLKERINTNDIEDNIRKEIKKSLDLITGKINSVLSAEEQISAKIDFDWSKLISTSFKCNKEEGYIPLNSRGDGFRRITMMSYFEMLAEEKNNDKSVIFGFEEPETFLHPETQTLLYNKLIAMTENGYQVMITTHAPNIVAETNIGDIIFVQKNGTDYILRQGEDISIQEIVEELGIKGDNTIFKVFDNVKLLFLVEGSDDVKAISHISQVYKTAGKIDKTLEQIGVLLVCIGGCDSLKHWTSLNIIRKLNKPFFILLDSDKKAPDDISPNLNKMIDLGYTSDNCQVTRKREIENYIPSSYFSSLQDPITINYSDWDDVKDICKRHAETIRLGGKKVCDKHFTNLSYSQLRSTLCPTDDDNDDEFLEIYGKLKQMII</sequence>
<organism evidence="2 3">
    <name type="scientific">Phocaeicola vulgatus</name>
    <name type="common">Bacteroides vulgatus</name>
    <dbReference type="NCBI Taxonomy" id="821"/>
    <lineage>
        <taxon>Bacteria</taxon>
        <taxon>Pseudomonadati</taxon>
        <taxon>Bacteroidota</taxon>
        <taxon>Bacteroidia</taxon>
        <taxon>Bacteroidales</taxon>
        <taxon>Bacteroidaceae</taxon>
        <taxon>Phocaeicola</taxon>
    </lineage>
</organism>
<dbReference type="PANTHER" id="PTHR43581:SF4">
    <property type="entry name" value="ATP_GTP PHOSPHATASE"/>
    <property type="match status" value="1"/>
</dbReference>
<dbReference type="InterPro" id="IPR027417">
    <property type="entry name" value="P-loop_NTPase"/>
</dbReference>
<proteinExistence type="predicted"/>
<comment type="caution">
    <text evidence="2">The sequence shown here is derived from an EMBL/GenBank/DDBJ whole genome shotgun (WGS) entry which is preliminary data.</text>
</comment>